<keyword evidence="2" id="KW-1133">Transmembrane helix</keyword>
<dbReference type="InterPro" id="IPR017853">
    <property type="entry name" value="GH"/>
</dbReference>
<accession>A0A2T7PMF6</accession>
<proteinExistence type="predicted"/>
<keyword evidence="2" id="KW-0812">Transmembrane</keyword>
<keyword evidence="1" id="KW-0325">Glycoprotein</keyword>
<dbReference type="InterPro" id="IPR013780">
    <property type="entry name" value="Glyco_hydro_b"/>
</dbReference>
<name>A0A2T7PMF6_POMCA</name>
<dbReference type="GO" id="GO:0005975">
    <property type="term" value="P:carbohydrate metabolic process"/>
    <property type="evidence" value="ECO:0007669"/>
    <property type="project" value="InterPro"/>
</dbReference>
<evidence type="ECO:0000256" key="1">
    <source>
        <dbReference type="ARBA" id="ARBA00023180"/>
    </source>
</evidence>
<sequence length="610" mass="69076">MGQRDEPLKASFMQTVCRHRLCLPLVFLGMAAGIVTTVPVVLLSKSVRDIFPPQMKWWQTTVLYQIYPRSFKDSNGDGIGDLQGITSKLDYLASINVKAIWISPFYPSPMLDFGYDISNYTDVDPVFGNLTDFNELVKKAHSLGIRVVIDFVPGHTSSKHPWFQNSAKKIEPYTDYYIWANGTQLQNGTRMPPSNWVSVFEGSAWTWNNERQQYYYHAFLPEQPTLNYRSPKVVQEMKDTIRFWLDQGVDGIRADAVAHIMVYSDYYRDQLLSNVPGAQPYQRSYYITNLTDNQPELHTVVKGWRDVLNSYEDSKDDDTDTSKALIVEVYAPPEIRNIYFDDGADMPFNFDLLTALNSSKFCDALCIRNVVQNEYDTLPGGKWANFVSNHDNHRASTRRGARDIDAMLVLLLTLRGTPTIYYGEEIGMEDVPVSYNETQDPPAQRLGPARYMEISRDPERSPMQWDSSPNAGFTNDTVRPWLPVASDHSQVNVKSQNASANATTLKMFRELAFLREEPSLRYGLLTFCKVTPNILSYLRAAHEMTNYLVVINFGNETVTENLSGDPVNKGLGRIKVSSTAAANEGRFVTDRTVQLSALTLKPGDAVVLEL</sequence>
<evidence type="ECO:0000256" key="2">
    <source>
        <dbReference type="SAM" id="Phobius"/>
    </source>
</evidence>
<dbReference type="OrthoDB" id="1740265at2759"/>
<protein>
    <recommendedName>
        <fullName evidence="3">Glycosyl hydrolase family 13 catalytic domain-containing protein</fullName>
    </recommendedName>
</protein>
<keyword evidence="2" id="KW-0472">Membrane</keyword>
<dbReference type="InterPro" id="IPR006047">
    <property type="entry name" value="GH13_cat_dom"/>
</dbReference>
<dbReference type="Gene3D" id="3.90.400.10">
    <property type="entry name" value="Oligo-1,6-glucosidase, Domain 2"/>
    <property type="match status" value="1"/>
</dbReference>
<dbReference type="FunFam" id="3.90.400.10:FF:000001">
    <property type="entry name" value="Maltase A3, isoform A"/>
    <property type="match status" value="1"/>
</dbReference>
<dbReference type="STRING" id="400727.A0A2T7PMF6"/>
<dbReference type="PANTHER" id="PTHR10357:SF179">
    <property type="entry name" value="NEUTRAL AND BASIC AMINO ACID TRANSPORT PROTEIN RBAT"/>
    <property type="match status" value="1"/>
</dbReference>
<feature type="transmembrane region" description="Helical" evidence="2">
    <location>
        <begin position="21"/>
        <end position="43"/>
    </location>
</feature>
<comment type="caution">
    <text evidence="4">The sequence shown here is derived from an EMBL/GenBank/DDBJ whole genome shotgun (WGS) entry which is preliminary data.</text>
</comment>
<dbReference type="EMBL" id="PZQS01000003">
    <property type="protein sequence ID" value="PVD34601.1"/>
    <property type="molecule type" value="Genomic_DNA"/>
</dbReference>
<evidence type="ECO:0000259" key="3">
    <source>
        <dbReference type="SMART" id="SM00642"/>
    </source>
</evidence>
<dbReference type="SUPFAM" id="SSF51445">
    <property type="entry name" value="(Trans)glycosidases"/>
    <property type="match status" value="1"/>
</dbReference>
<evidence type="ECO:0000313" key="5">
    <source>
        <dbReference type="Proteomes" id="UP000245119"/>
    </source>
</evidence>
<dbReference type="Proteomes" id="UP000245119">
    <property type="component" value="Linkage Group LG3"/>
</dbReference>
<reference evidence="4 5" key="1">
    <citation type="submission" date="2018-04" db="EMBL/GenBank/DDBJ databases">
        <title>The genome of golden apple snail Pomacea canaliculata provides insight into stress tolerance and invasive adaptation.</title>
        <authorList>
            <person name="Liu C."/>
            <person name="Liu B."/>
            <person name="Ren Y."/>
            <person name="Zhang Y."/>
            <person name="Wang H."/>
            <person name="Li S."/>
            <person name="Jiang F."/>
            <person name="Yin L."/>
            <person name="Zhang G."/>
            <person name="Qian W."/>
            <person name="Fan W."/>
        </authorList>
    </citation>
    <scope>NUCLEOTIDE SEQUENCE [LARGE SCALE GENOMIC DNA]</scope>
    <source>
        <strain evidence="4">SZHN2017</strain>
        <tissue evidence="4">Muscle</tissue>
    </source>
</reference>
<dbReference type="Gene3D" id="3.20.20.80">
    <property type="entry name" value="Glycosidases"/>
    <property type="match status" value="1"/>
</dbReference>
<dbReference type="SMART" id="SM00642">
    <property type="entry name" value="Aamy"/>
    <property type="match status" value="1"/>
</dbReference>
<dbReference type="Pfam" id="PF00128">
    <property type="entry name" value="Alpha-amylase"/>
    <property type="match status" value="1"/>
</dbReference>
<dbReference type="AlphaFoldDB" id="A0A2T7PMF6"/>
<dbReference type="Gene3D" id="2.60.40.1180">
    <property type="entry name" value="Golgi alpha-mannosidase II"/>
    <property type="match status" value="1"/>
</dbReference>
<keyword evidence="5" id="KW-1185">Reference proteome</keyword>
<dbReference type="PANTHER" id="PTHR10357">
    <property type="entry name" value="ALPHA-AMYLASE FAMILY MEMBER"/>
    <property type="match status" value="1"/>
</dbReference>
<organism evidence="4 5">
    <name type="scientific">Pomacea canaliculata</name>
    <name type="common">Golden apple snail</name>
    <dbReference type="NCBI Taxonomy" id="400727"/>
    <lineage>
        <taxon>Eukaryota</taxon>
        <taxon>Metazoa</taxon>
        <taxon>Spiralia</taxon>
        <taxon>Lophotrochozoa</taxon>
        <taxon>Mollusca</taxon>
        <taxon>Gastropoda</taxon>
        <taxon>Caenogastropoda</taxon>
        <taxon>Architaenioglossa</taxon>
        <taxon>Ampullarioidea</taxon>
        <taxon>Ampullariidae</taxon>
        <taxon>Pomacea</taxon>
    </lineage>
</organism>
<dbReference type="InterPro" id="IPR045857">
    <property type="entry name" value="O16G_dom_2"/>
</dbReference>
<feature type="domain" description="Glycosyl hydrolase family 13 catalytic" evidence="3">
    <location>
        <begin position="65"/>
        <end position="460"/>
    </location>
</feature>
<gene>
    <name evidence="4" type="ORF">C0Q70_05877</name>
</gene>
<evidence type="ECO:0000313" key="4">
    <source>
        <dbReference type="EMBL" id="PVD34601.1"/>
    </source>
</evidence>